<dbReference type="PANTHER" id="PTHR19328">
    <property type="entry name" value="HEDGEHOG-INTERACTING PROTEIN"/>
    <property type="match status" value="1"/>
</dbReference>
<dbReference type="Gene3D" id="2.120.10.30">
    <property type="entry name" value="TolB, C-terminal domain"/>
    <property type="match status" value="1"/>
</dbReference>
<evidence type="ECO:0000313" key="4">
    <source>
        <dbReference type="Proteomes" id="UP000663992"/>
    </source>
</evidence>
<sequence>MHKIYQITLLLMVGMCLGRVSATEQPFGDYQIRVLADNLAFPWAVTQLPDERLLVSEKGGRLVLLSADGVVTPVGGVPEVFAKGQGGLMDVVLHPDYVKNGWLYLSFAQGNTQANHLQVVRARLDNERLVQIEPVFTATPDKATPVHYGARMAFLGDQSLVIASGDGFDYREQAQNPANHLGKLVRLKDDGSLPADNPSFHQGSTGLYTLGHRNPQGLAWDPVREQLFANEHGPAGGDEINLIQAGENYGWPVTTLGKDYSGANISPYKTYPGMQPPLVDWTPSIAPSALVVYRGAMFKELEGDLLSTTLKSKEVRRVILSGQQVVRQDSLFNELESRLRDIHIGNYGQIYLLTDSAQGQLLVVER</sequence>
<dbReference type="Proteomes" id="UP000663992">
    <property type="component" value="Unassembled WGS sequence"/>
</dbReference>
<evidence type="ECO:0000313" key="3">
    <source>
        <dbReference type="EMBL" id="MBN7818726.1"/>
    </source>
</evidence>
<dbReference type="InterPro" id="IPR011041">
    <property type="entry name" value="Quinoprot_gluc/sorb_DH_b-prop"/>
</dbReference>
<proteinExistence type="predicted"/>
<evidence type="ECO:0000259" key="2">
    <source>
        <dbReference type="Pfam" id="PF07995"/>
    </source>
</evidence>
<dbReference type="PANTHER" id="PTHR19328:SF75">
    <property type="entry name" value="ALDOSE SUGAR DEHYDROGENASE YLII"/>
    <property type="match status" value="1"/>
</dbReference>
<organism evidence="3 4">
    <name type="scientific">Bowmanella yangjiangensis</name>
    <dbReference type="NCBI Taxonomy" id="2811230"/>
    <lineage>
        <taxon>Bacteria</taxon>
        <taxon>Pseudomonadati</taxon>
        <taxon>Pseudomonadota</taxon>
        <taxon>Gammaproteobacteria</taxon>
        <taxon>Alteromonadales</taxon>
        <taxon>Alteromonadaceae</taxon>
        <taxon>Bowmanella</taxon>
    </lineage>
</organism>
<reference evidence="3 4" key="1">
    <citation type="submission" date="2021-03" db="EMBL/GenBank/DDBJ databases">
        <title>novel species isolated from a fishpond in China.</title>
        <authorList>
            <person name="Lu H."/>
            <person name="Cai Z."/>
        </authorList>
    </citation>
    <scope>NUCLEOTIDE SEQUENCE [LARGE SCALE GENOMIC DNA]</scope>
    <source>
        <strain evidence="3 4">Y57</strain>
    </source>
</reference>
<accession>A0ABS3CQH9</accession>
<feature type="signal peptide" evidence="1">
    <location>
        <begin position="1"/>
        <end position="22"/>
    </location>
</feature>
<feature type="chain" id="PRO_5045524028" evidence="1">
    <location>
        <begin position="23"/>
        <end position="366"/>
    </location>
</feature>
<dbReference type="InterPro" id="IPR012938">
    <property type="entry name" value="Glc/Sorbosone_DH"/>
</dbReference>
<protein>
    <submittedName>
        <fullName evidence="3">PQQ-dependent sugar dehydrogenase</fullName>
    </submittedName>
</protein>
<comment type="caution">
    <text evidence="3">The sequence shown here is derived from an EMBL/GenBank/DDBJ whole genome shotgun (WGS) entry which is preliminary data.</text>
</comment>
<dbReference type="EMBL" id="JAFKCS010000002">
    <property type="protein sequence ID" value="MBN7818726.1"/>
    <property type="molecule type" value="Genomic_DNA"/>
</dbReference>
<feature type="domain" description="Glucose/Sorbosone dehydrogenase" evidence="2">
    <location>
        <begin position="40"/>
        <end position="362"/>
    </location>
</feature>
<dbReference type="Pfam" id="PF07995">
    <property type="entry name" value="GSDH"/>
    <property type="match status" value="1"/>
</dbReference>
<gene>
    <name evidence="3" type="ORF">J0A65_02560</name>
</gene>
<evidence type="ECO:0000256" key="1">
    <source>
        <dbReference type="SAM" id="SignalP"/>
    </source>
</evidence>
<dbReference type="SUPFAM" id="SSF50952">
    <property type="entry name" value="Soluble quinoprotein glucose dehydrogenase"/>
    <property type="match status" value="1"/>
</dbReference>
<dbReference type="InterPro" id="IPR011042">
    <property type="entry name" value="6-blade_b-propeller_TolB-like"/>
</dbReference>
<name>A0ABS3CQH9_9ALTE</name>
<dbReference type="RefSeq" id="WP_206592563.1">
    <property type="nucleotide sequence ID" value="NZ_JAFKCS010000002.1"/>
</dbReference>
<keyword evidence="4" id="KW-1185">Reference proteome</keyword>
<keyword evidence="1" id="KW-0732">Signal</keyword>